<name>A0A7G6VUJ3_9SPHN</name>
<dbReference type="Gene3D" id="1.10.443.10">
    <property type="entry name" value="Intergrase catalytic core"/>
    <property type="match status" value="1"/>
</dbReference>
<feature type="domain" description="Core-binding (CB)" evidence="7">
    <location>
        <begin position="64"/>
        <end position="146"/>
    </location>
</feature>
<evidence type="ECO:0000313" key="9">
    <source>
        <dbReference type="Proteomes" id="UP000515297"/>
    </source>
</evidence>
<dbReference type="RefSeq" id="WP_185884514.1">
    <property type="nucleotide sequence ID" value="NZ_CP060052.1"/>
</dbReference>
<feature type="domain" description="Tyr recombinase" evidence="6">
    <location>
        <begin position="169"/>
        <end position="358"/>
    </location>
</feature>
<dbReference type="Proteomes" id="UP000515297">
    <property type="component" value="Chromosome"/>
</dbReference>
<keyword evidence="3 5" id="KW-0238">DNA-binding</keyword>
<evidence type="ECO:0000256" key="3">
    <source>
        <dbReference type="ARBA" id="ARBA00023125"/>
    </source>
</evidence>
<evidence type="ECO:0000259" key="6">
    <source>
        <dbReference type="PROSITE" id="PS51898"/>
    </source>
</evidence>
<dbReference type="InterPro" id="IPR010998">
    <property type="entry name" value="Integrase_recombinase_N"/>
</dbReference>
<gene>
    <name evidence="8" type="ORF">H4O24_01470</name>
</gene>
<evidence type="ECO:0000259" key="7">
    <source>
        <dbReference type="PROSITE" id="PS51900"/>
    </source>
</evidence>
<dbReference type="Pfam" id="PF00589">
    <property type="entry name" value="Phage_integrase"/>
    <property type="match status" value="1"/>
</dbReference>
<dbReference type="InterPro" id="IPR050090">
    <property type="entry name" value="Tyrosine_recombinase_XerCD"/>
</dbReference>
<dbReference type="PROSITE" id="PS51900">
    <property type="entry name" value="CB"/>
    <property type="match status" value="1"/>
</dbReference>
<evidence type="ECO:0000256" key="5">
    <source>
        <dbReference type="PROSITE-ProRule" id="PRU01248"/>
    </source>
</evidence>
<dbReference type="InterPro" id="IPR044068">
    <property type="entry name" value="CB"/>
</dbReference>
<dbReference type="GO" id="GO:0003677">
    <property type="term" value="F:DNA binding"/>
    <property type="evidence" value="ECO:0007669"/>
    <property type="project" value="UniProtKB-UniRule"/>
</dbReference>
<evidence type="ECO:0000313" key="8">
    <source>
        <dbReference type="EMBL" id="QNE05408.1"/>
    </source>
</evidence>
<evidence type="ECO:0000256" key="1">
    <source>
        <dbReference type="ARBA" id="ARBA00008857"/>
    </source>
</evidence>
<dbReference type="PANTHER" id="PTHR30349">
    <property type="entry name" value="PHAGE INTEGRASE-RELATED"/>
    <property type="match status" value="1"/>
</dbReference>
<dbReference type="InterPro" id="IPR004107">
    <property type="entry name" value="Integrase_SAM-like_N"/>
</dbReference>
<dbReference type="InterPro" id="IPR013762">
    <property type="entry name" value="Integrase-like_cat_sf"/>
</dbReference>
<dbReference type="CDD" id="cd01189">
    <property type="entry name" value="INT_ICEBs1_C_like"/>
    <property type="match status" value="1"/>
</dbReference>
<dbReference type="PANTHER" id="PTHR30349:SF64">
    <property type="entry name" value="PROPHAGE INTEGRASE INTD-RELATED"/>
    <property type="match status" value="1"/>
</dbReference>
<comment type="similarity">
    <text evidence="1">Belongs to the 'phage' integrase family.</text>
</comment>
<dbReference type="GO" id="GO:0006310">
    <property type="term" value="P:DNA recombination"/>
    <property type="evidence" value="ECO:0007669"/>
    <property type="project" value="UniProtKB-KW"/>
</dbReference>
<organism evidence="8 9">
    <name type="scientific">Croceicoccus marinus</name>
    <dbReference type="NCBI Taxonomy" id="450378"/>
    <lineage>
        <taxon>Bacteria</taxon>
        <taxon>Pseudomonadati</taxon>
        <taxon>Pseudomonadota</taxon>
        <taxon>Alphaproteobacteria</taxon>
        <taxon>Sphingomonadales</taxon>
        <taxon>Erythrobacteraceae</taxon>
        <taxon>Croceicoccus</taxon>
    </lineage>
</organism>
<evidence type="ECO:0000256" key="4">
    <source>
        <dbReference type="ARBA" id="ARBA00023172"/>
    </source>
</evidence>
<sequence length="371" mass="40789">MAIRKRNWIAPDGTAKSAWVVDYRDAAGKRRSKQFRLRKEADAWSVNAAAEVQKGTHTPDSVSITVERAAELWLDSVRAADREPTTIAAYDQHVRLHISPKLGSRKLSHLTAPGVKAVVDDWLLHLSRPMAVRVFRSLKAILTEAQASGHVAQNVALAVKIPKQKRQKGKAQPPSKKDLRAILKAAEASSDHMGRTILELAIFSGMRASELRGLAWSGLDLKRGRVTVCQRADAKGIIGEPKTEAGHRVIALPKRTVQALKEWKLACPAHPLGLVFPSPKGKPLSHRVMTLNYVAPILEAAEVGHYGMHAFRHAAASLWIEQGVNAKRIQKLMGHSSITVTYDVYGHLFEQANQDEQDANAIEAALFKDAT</sequence>
<accession>A0A7G6VUJ3</accession>
<proteinExistence type="inferred from homology"/>
<dbReference type="InterPro" id="IPR011010">
    <property type="entry name" value="DNA_brk_join_enz"/>
</dbReference>
<keyword evidence="2" id="KW-0229">DNA integration</keyword>
<dbReference type="PROSITE" id="PS51898">
    <property type="entry name" value="TYR_RECOMBINASE"/>
    <property type="match status" value="1"/>
</dbReference>
<keyword evidence="4" id="KW-0233">DNA recombination</keyword>
<dbReference type="InterPro" id="IPR002104">
    <property type="entry name" value="Integrase_catalytic"/>
</dbReference>
<dbReference type="AlphaFoldDB" id="A0A7G6VUJ3"/>
<dbReference type="Pfam" id="PF14659">
    <property type="entry name" value="Phage_int_SAM_3"/>
    <property type="match status" value="1"/>
</dbReference>
<protein>
    <submittedName>
        <fullName evidence="8">Site-specific integrase</fullName>
    </submittedName>
</protein>
<reference evidence="8 9" key="1">
    <citation type="submission" date="2020-08" db="EMBL/GenBank/DDBJ databases">
        <authorList>
            <person name="Liu G."/>
            <person name="Sun C."/>
        </authorList>
    </citation>
    <scope>NUCLEOTIDE SEQUENCE [LARGE SCALE GENOMIC DNA]</scope>
    <source>
        <strain evidence="8 9">OT19</strain>
    </source>
</reference>
<dbReference type="SUPFAM" id="SSF56349">
    <property type="entry name" value="DNA breaking-rejoining enzymes"/>
    <property type="match status" value="1"/>
</dbReference>
<dbReference type="EMBL" id="CP060052">
    <property type="protein sequence ID" value="QNE05408.1"/>
    <property type="molecule type" value="Genomic_DNA"/>
</dbReference>
<dbReference type="Gene3D" id="1.10.150.130">
    <property type="match status" value="1"/>
</dbReference>
<evidence type="ECO:0000256" key="2">
    <source>
        <dbReference type="ARBA" id="ARBA00022908"/>
    </source>
</evidence>
<dbReference type="GO" id="GO:0015074">
    <property type="term" value="P:DNA integration"/>
    <property type="evidence" value="ECO:0007669"/>
    <property type="project" value="UniProtKB-KW"/>
</dbReference>